<sequence length="193" mass="20212">MPDVMTMSTFFALLALAAAGLALGLAGARLVSPHRGWPAAREAVGDAALPVAAVIAAGATAGSLYYSDVVGFQPCPLCWYQRIAMYPLVILLGVAAVRRDAGVRWYAWPLTGIGAVIAIAHYLLEWLPAEGTVVCEAGGGCGVADFRVFGFVSLPFMALAGFAAVAALVYVAVDRDRQGAREEVGNRSERQPD</sequence>
<organism evidence="13 14">
    <name type="scientific">Egibacter rhizosphaerae</name>
    <dbReference type="NCBI Taxonomy" id="1670831"/>
    <lineage>
        <taxon>Bacteria</taxon>
        <taxon>Bacillati</taxon>
        <taxon>Actinomycetota</taxon>
        <taxon>Nitriliruptoria</taxon>
        <taxon>Egibacterales</taxon>
        <taxon>Egibacteraceae</taxon>
        <taxon>Egibacter</taxon>
    </lineage>
</organism>
<keyword evidence="6 12" id="KW-1133">Transmembrane helix</keyword>
<dbReference type="AlphaFoldDB" id="A0A411YDN7"/>
<evidence type="ECO:0000256" key="1">
    <source>
        <dbReference type="ARBA" id="ARBA00004141"/>
    </source>
</evidence>
<dbReference type="InterPro" id="IPR003752">
    <property type="entry name" value="DiS_bond_form_DsbB/BdbC"/>
</dbReference>
<evidence type="ECO:0000256" key="12">
    <source>
        <dbReference type="SAM" id="Phobius"/>
    </source>
</evidence>
<keyword evidence="9" id="KW-1015">Disulfide bond</keyword>
<evidence type="ECO:0000256" key="11">
    <source>
        <dbReference type="ARBA" id="ARBA00023284"/>
    </source>
</evidence>
<keyword evidence="3" id="KW-0813">Transport</keyword>
<dbReference type="Pfam" id="PF02600">
    <property type="entry name" value="DsbB"/>
    <property type="match status" value="1"/>
</dbReference>
<evidence type="ECO:0000256" key="6">
    <source>
        <dbReference type="ARBA" id="ARBA00022989"/>
    </source>
</evidence>
<feature type="transmembrane region" description="Helical" evidence="12">
    <location>
        <begin position="105"/>
        <end position="124"/>
    </location>
</feature>
<keyword evidence="8 12" id="KW-0472">Membrane</keyword>
<dbReference type="RefSeq" id="WP_131154283.1">
    <property type="nucleotide sequence ID" value="NZ_CP036402.1"/>
</dbReference>
<dbReference type="PANTHER" id="PTHR43469">
    <property type="entry name" value="DISULFIDE FORMATION PROTEIN-RELATED"/>
    <property type="match status" value="1"/>
</dbReference>
<keyword evidence="10" id="KW-0143">Chaperone</keyword>
<dbReference type="PANTHER" id="PTHR43469:SF1">
    <property type="entry name" value="SPBETA PROPHAGE-DERIVED DISULFIDE BOND FORMATION PROTEIN B"/>
    <property type="match status" value="1"/>
</dbReference>
<dbReference type="EMBL" id="CP036402">
    <property type="protein sequence ID" value="QBI19286.1"/>
    <property type="molecule type" value="Genomic_DNA"/>
</dbReference>
<reference evidence="13 14" key="1">
    <citation type="submission" date="2019-01" db="EMBL/GenBank/DDBJ databases">
        <title>Egibacter rhizosphaerae EGI 80759T.</title>
        <authorList>
            <person name="Chen D.-D."/>
            <person name="Tian Y."/>
            <person name="Jiao J.-Y."/>
            <person name="Zhang X.-T."/>
            <person name="Zhang Y.-G."/>
            <person name="Zhang Y."/>
            <person name="Xiao M."/>
            <person name="Shu W.-S."/>
            <person name="Li W.-J."/>
        </authorList>
    </citation>
    <scope>NUCLEOTIDE SEQUENCE [LARGE SCALE GENOMIC DNA]</scope>
    <source>
        <strain evidence="13 14">EGI 80759</strain>
    </source>
</reference>
<evidence type="ECO:0000256" key="7">
    <source>
        <dbReference type="ARBA" id="ARBA00023002"/>
    </source>
</evidence>
<dbReference type="InterPro" id="IPR023380">
    <property type="entry name" value="DsbB-like_sf"/>
</dbReference>
<evidence type="ECO:0000256" key="10">
    <source>
        <dbReference type="ARBA" id="ARBA00023186"/>
    </source>
</evidence>
<name>A0A411YDN7_9ACTN</name>
<evidence type="ECO:0000256" key="8">
    <source>
        <dbReference type="ARBA" id="ARBA00023136"/>
    </source>
</evidence>
<keyword evidence="5" id="KW-0249">Electron transport</keyword>
<dbReference type="GO" id="GO:0016020">
    <property type="term" value="C:membrane"/>
    <property type="evidence" value="ECO:0007669"/>
    <property type="project" value="UniProtKB-SubCell"/>
</dbReference>
<evidence type="ECO:0000256" key="4">
    <source>
        <dbReference type="ARBA" id="ARBA00022692"/>
    </source>
</evidence>
<dbReference type="Gene3D" id="1.20.1550.10">
    <property type="entry name" value="DsbB-like"/>
    <property type="match status" value="1"/>
</dbReference>
<keyword evidence="4 12" id="KW-0812">Transmembrane</keyword>
<dbReference type="SUPFAM" id="SSF158442">
    <property type="entry name" value="DsbB-like"/>
    <property type="match status" value="1"/>
</dbReference>
<keyword evidence="7" id="KW-0560">Oxidoreductase</keyword>
<dbReference type="Proteomes" id="UP000291469">
    <property type="component" value="Chromosome"/>
</dbReference>
<evidence type="ECO:0000313" key="14">
    <source>
        <dbReference type="Proteomes" id="UP000291469"/>
    </source>
</evidence>
<dbReference type="OrthoDB" id="158402at2"/>
<feature type="transmembrane region" description="Helical" evidence="12">
    <location>
        <begin position="148"/>
        <end position="173"/>
    </location>
</feature>
<keyword evidence="11" id="KW-0676">Redox-active center</keyword>
<comment type="subcellular location">
    <subcellularLocation>
        <location evidence="1">Membrane</location>
        <topology evidence="1">Multi-pass membrane protein</topology>
    </subcellularLocation>
</comment>
<evidence type="ECO:0000313" key="13">
    <source>
        <dbReference type="EMBL" id="QBI19286.1"/>
    </source>
</evidence>
<accession>A0A411YDN7</accession>
<evidence type="ECO:0000256" key="2">
    <source>
        <dbReference type="ARBA" id="ARBA00007602"/>
    </source>
</evidence>
<dbReference type="InterPro" id="IPR012187">
    <property type="entry name" value="Disulphide_bond_form_BdbC"/>
</dbReference>
<evidence type="ECO:0000256" key="3">
    <source>
        <dbReference type="ARBA" id="ARBA00022448"/>
    </source>
</evidence>
<dbReference type="GO" id="GO:0006457">
    <property type="term" value="P:protein folding"/>
    <property type="evidence" value="ECO:0007669"/>
    <property type="project" value="InterPro"/>
</dbReference>
<comment type="similarity">
    <text evidence="2">Belongs to the DsbB family. BdbC subfamily.</text>
</comment>
<protein>
    <submittedName>
        <fullName evidence="13">Disulfide bond formation protein B</fullName>
    </submittedName>
</protein>
<evidence type="ECO:0000256" key="5">
    <source>
        <dbReference type="ARBA" id="ARBA00022982"/>
    </source>
</evidence>
<dbReference type="GO" id="GO:0015035">
    <property type="term" value="F:protein-disulfide reductase activity"/>
    <property type="evidence" value="ECO:0007669"/>
    <property type="project" value="InterPro"/>
</dbReference>
<feature type="transmembrane region" description="Helical" evidence="12">
    <location>
        <begin position="79"/>
        <end position="98"/>
    </location>
</feature>
<gene>
    <name evidence="13" type="ORF">ER308_06845</name>
</gene>
<proteinExistence type="inferred from homology"/>
<dbReference type="KEGG" id="erz:ER308_06845"/>
<evidence type="ECO:0000256" key="9">
    <source>
        <dbReference type="ARBA" id="ARBA00023157"/>
    </source>
</evidence>
<keyword evidence="14" id="KW-1185">Reference proteome</keyword>